<keyword evidence="5" id="KW-1185">Reference proteome</keyword>
<name>A0ABX8S4V0_NOCIO</name>
<feature type="domain" description="HTH tetR-type" evidence="3">
    <location>
        <begin position="1"/>
        <end position="48"/>
    </location>
</feature>
<accession>A0ABX8S4V0</accession>
<dbReference type="InterPro" id="IPR041483">
    <property type="entry name" value="TetR_C_34"/>
</dbReference>
<dbReference type="Proteomes" id="UP000694257">
    <property type="component" value="Chromosome"/>
</dbReference>
<evidence type="ECO:0000259" key="3">
    <source>
        <dbReference type="PROSITE" id="PS50977"/>
    </source>
</evidence>
<evidence type="ECO:0000256" key="2">
    <source>
        <dbReference type="PROSITE-ProRule" id="PRU00335"/>
    </source>
</evidence>
<reference evidence="4 5" key="1">
    <citation type="submission" date="2021-07" db="EMBL/GenBank/DDBJ databases">
        <title>Whole Genome Sequence of Nocardia Iowensis.</title>
        <authorList>
            <person name="Lamm A."/>
            <person name="Collins-Fairclough A.M."/>
            <person name="Bunk B."/>
            <person name="Sproer C."/>
        </authorList>
    </citation>
    <scope>NUCLEOTIDE SEQUENCE [LARGE SCALE GENOMIC DNA]</scope>
    <source>
        <strain evidence="4 5">NRRL 5646</strain>
    </source>
</reference>
<keyword evidence="1 2" id="KW-0238">DNA-binding</keyword>
<evidence type="ECO:0000313" key="5">
    <source>
        <dbReference type="Proteomes" id="UP000694257"/>
    </source>
</evidence>
<dbReference type="PANTHER" id="PTHR30055:SF226">
    <property type="entry name" value="HTH-TYPE TRANSCRIPTIONAL REGULATOR PKSA"/>
    <property type="match status" value="1"/>
</dbReference>
<gene>
    <name evidence="4" type="ORF">KV110_19150</name>
</gene>
<dbReference type="PANTHER" id="PTHR30055">
    <property type="entry name" value="HTH-TYPE TRANSCRIPTIONAL REGULATOR RUTR"/>
    <property type="match status" value="1"/>
</dbReference>
<sequence>MLTEMPVAKLSLNELSRRIGLAKSNVLRYFESREAVLLELLQAQMQDWVTDLEHSTEPDAGTPRKRGDRLAEIVAASMARRPVLCDLLAAHAAVLEHNISTEVAIQYKHAMRRSVQALTRLVERQLPELDTGDADLLVETILLVAMGAWPWSRPSEAMRAAYAADPELAAMGLDFTEVLRRTVATTISGLLARQQNPISDTTPTR</sequence>
<dbReference type="InterPro" id="IPR050109">
    <property type="entry name" value="HTH-type_TetR-like_transc_reg"/>
</dbReference>
<organism evidence="4 5">
    <name type="scientific">Nocardia iowensis</name>
    <dbReference type="NCBI Taxonomy" id="204891"/>
    <lineage>
        <taxon>Bacteria</taxon>
        <taxon>Bacillati</taxon>
        <taxon>Actinomycetota</taxon>
        <taxon>Actinomycetes</taxon>
        <taxon>Mycobacteriales</taxon>
        <taxon>Nocardiaceae</taxon>
        <taxon>Nocardia</taxon>
    </lineage>
</organism>
<evidence type="ECO:0000313" key="4">
    <source>
        <dbReference type="EMBL" id="QXN95640.1"/>
    </source>
</evidence>
<protein>
    <submittedName>
        <fullName evidence="4">TetR/AcrR family transcriptional regulator</fullName>
    </submittedName>
</protein>
<dbReference type="Pfam" id="PF17929">
    <property type="entry name" value="TetR_C_34"/>
    <property type="match status" value="1"/>
</dbReference>
<dbReference type="PROSITE" id="PS50977">
    <property type="entry name" value="HTH_TETR_2"/>
    <property type="match status" value="1"/>
</dbReference>
<dbReference type="InterPro" id="IPR001647">
    <property type="entry name" value="HTH_TetR"/>
</dbReference>
<dbReference type="EMBL" id="CP078145">
    <property type="protein sequence ID" value="QXN95640.1"/>
    <property type="molecule type" value="Genomic_DNA"/>
</dbReference>
<feature type="DNA-binding region" description="H-T-H motif" evidence="2">
    <location>
        <begin position="11"/>
        <end position="30"/>
    </location>
</feature>
<evidence type="ECO:0000256" key="1">
    <source>
        <dbReference type="ARBA" id="ARBA00023125"/>
    </source>
</evidence>
<proteinExistence type="predicted"/>